<dbReference type="EMBL" id="CP031598">
    <property type="protein sequence ID" value="QEW27338.1"/>
    <property type="molecule type" value="Genomic_DNA"/>
</dbReference>
<dbReference type="OrthoDB" id="7742414at2"/>
<evidence type="ECO:0000313" key="2">
    <source>
        <dbReference type="EMBL" id="KRS17862.1"/>
    </source>
</evidence>
<accession>A0A0T5P9E2</accession>
<organism evidence="2 4">
    <name type="scientific">Roseovarius indicus</name>
    <dbReference type="NCBI Taxonomy" id="540747"/>
    <lineage>
        <taxon>Bacteria</taxon>
        <taxon>Pseudomonadati</taxon>
        <taxon>Pseudomonadota</taxon>
        <taxon>Alphaproteobacteria</taxon>
        <taxon>Rhodobacterales</taxon>
        <taxon>Roseobacteraceae</taxon>
        <taxon>Roseovarius</taxon>
    </lineage>
</organism>
<feature type="signal peptide" evidence="1">
    <location>
        <begin position="1"/>
        <end position="29"/>
    </location>
</feature>
<gene>
    <name evidence="3" type="ORF">RIdsm_03150</name>
    <name evidence="2" type="ORF">XM52_09845</name>
</gene>
<dbReference type="Proteomes" id="UP000051401">
    <property type="component" value="Unassembled WGS sequence"/>
</dbReference>
<dbReference type="KEGG" id="rid:RIdsm_03150"/>
<evidence type="ECO:0000313" key="4">
    <source>
        <dbReference type="Proteomes" id="UP000051401"/>
    </source>
</evidence>
<name>A0A0T5P9E2_9RHOB</name>
<evidence type="ECO:0000256" key="1">
    <source>
        <dbReference type="SAM" id="SignalP"/>
    </source>
</evidence>
<protein>
    <submittedName>
        <fullName evidence="2">Uncharacterized protein</fullName>
    </submittedName>
</protein>
<reference evidence="2 4" key="1">
    <citation type="submission" date="2015-04" db="EMBL/GenBank/DDBJ databases">
        <title>The draft genome sequence of Roseovarius indicus B108T.</title>
        <authorList>
            <person name="Li G."/>
            <person name="Lai Q."/>
            <person name="Shao Z."/>
            <person name="Yan P."/>
        </authorList>
    </citation>
    <scope>NUCLEOTIDE SEQUENCE [LARGE SCALE GENOMIC DNA]</scope>
    <source>
        <strain evidence="2 4">B108</strain>
    </source>
</reference>
<reference evidence="3 5" key="2">
    <citation type="submission" date="2018-08" db="EMBL/GenBank/DDBJ databases">
        <title>Genetic Globetrotter - A new plasmid hitch-hiking vast phylogenetic and geographic distances.</title>
        <authorList>
            <person name="Vollmers J."/>
            <person name="Petersen J."/>
        </authorList>
    </citation>
    <scope>NUCLEOTIDE SEQUENCE [LARGE SCALE GENOMIC DNA]</scope>
    <source>
        <strain evidence="3 5">DSM 26383</strain>
    </source>
</reference>
<evidence type="ECO:0000313" key="5">
    <source>
        <dbReference type="Proteomes" id="UP000325785"/>
    </source>
</evidence>
<dbReference type="AlphaFoldDB" id="A0A0T5P9E2"/>
<proteinExistence type="predicted"/>
<feature type="chain" id="PRO_5010437485" evidence="1">
    <location>
        <begin position="30"/>
        <end position="156"/>
    </location>
</feature>
<dbReference type="STRING" id="540747.SAMN04488031_101196"/>
<dbReference type="PATRIC" id="fig|540747.5.peg.4892"/>
<keyword evidence="4" id="KW-1185">Reference proteome</keyword>
<keyword evidence="1" id="KW-0732">Signal</keyword>
<dbReference type="RefSeq" id="WP_057815779.1">
    <property type="nucleotide sequence ID" value="NZ_CP031598.1"/>
</dbReference>
<sequence length="156" mass="17393">MRKLLFSARAVGLGLCLAMGLSGVAPSVAQTNDFSVPMPKEPYTIEIPFKPYGSMLYAITIREVQGKVAVCGMWTKGKRWQAYVKKAHLPMRVRGVTKVLLGDTYLLTGVGFFNEVSEEEFAVGTRANCQMTGVTWQRGYSHDHIRLRIPRLRVVA</sequence>
<evidence type="ECO:0000313" key="3">
    <source>
        <dbReference type="EMBL" id="QEW27338.1"/>
    </source>
</evidence>
<dbReference type="Proteomes" id="UP000325785">
    <property type="component" value="Chromosome"/>
</dbReference>
<dbReference type="EMBL" id="LAXI01000005">
    <property type="protein sequence ID" value="KRS17862.1"/>
    <property type="molecule type" value="Genomic_DNA"/>
</dbReference>